<accession>A0A8T2JU57</accession>
<comment type="subcellular location">
    <subcellularLocation>
        <location evidence="1 12">Membrane</location>
        <topology evidence="1 12">Multi-pass membrane protein</topology>
    </subcellularLocation>
</comment>
<dbReference type="GO" id="GO:0016020">
    <property type="term" value="C:membrane"/>
    <property type="evidence" value="ECO:0007669"/>
    <property type="project" value="UniProtKB-SubCell"/>
</dbReference>
<dbReference type="AlphaFoldDB" id="A0A8T2JU57"/>
<proteinExistence type="inferred from homology"/>
<keyword evidence="3 12" id="KW-0919">Taste</keyword>
<evidence type="ECO:0000256" key="9">
    <source>
        <dbReference type="ARBA" id="ARBA00023170"/>
    </source>
</evidence>
<dbReference type="InterPro" id="IPR007960">
    <property type="entry name" value="TAS2R"/>
</dbReference>
<name>A0A8T2JU57_9PIPI</name>
<keyword evidence="9 12" id="KW-0675">Receptor</keyword>
<evidence type="ECO:0000313" key="15">
    <source>
        <dbReference type="Proteomes" id="UP000812440"/>
    </source>
</evidence>
<evidence type="ECO:0000256" key="12">
    <source>
        <dbReference type="RuleBase" id="RU004424"/>
    </source>
</evidence>
<reference evidence="14" key="1">
    <citation type="thesis" date="2020" institute="ProQuest LLC" country="789 East Eisenhower Parkway, Ann Arbor, MI, USA">
        <title>Comparative Genomics and Chromosome Evolution.</title>
        <authorList>
            <person name="Mudd A.B."/>
        </authorList>
    </citation>
    <scope>NUCLEOTIDE SEQUENCE</scope>
    <source>
        <strain evidence="14">Female2</strain>
        <tissue evidence="14">Blood</tissue>
    </source>
</reference>
<keyword evidence="5 12" id="KW-0812">Transmembrane</keyword>
<dbReference type="Proteomes" id="UP000812440">
    <property type="component" value="Chromosome 5"/>
</dbReference>
<keyword evidence="8 12" id="KW-0472">Membrane</keyword>
<evidence type="ECO:0000256" key="10">
    <source>
        <dbReference type="ARBA" id="ARBA00023224"/>
    </source>
</evidence>
<keyword evidence="7 12" id="KW-0297">G-protein coupled receptor</keyword>
<keyword evidence="6 13" id="KW-1133">Transmembrane helix</keyword>
<evidence type="ECO:0000256" key="2">
    <source>
        <dbReference type="ARBA" id="ARBA00007376"/>
    </source>
</evidence>
<keyword evidence="4 12" id="KW-0716">Sensory transduction</keyword>
<evidence type="ECO:0000256" key="5">
    <source>
        <dbReference type="ARBA" id="ARBA00022692"/>
    </source>
</evidence>
<gene>
    <name evidence="14" type="ORF">GDO86_010630</name>
</gene>
<dbReference type="SUPFAM" id="SSF81321">
    <property type="entry name" value="Family A G protein-coupled receptor-like"/>
    <property type="match status" value="1"/>
</dbReference>
<evidence type="ECO:0000256" key="6">
    <source>
        <dbReference type="ARBA" id="ARBA00022989"/>
    </source>
</evidence>
<feature type="transmembrane region" description="Helical" evidence="13">
    <location>
        <begin position="150"/>
        <end position="177"/>
    </location>
</feature>
<feature type="transmembrane region" description="Helical" evidence="13">
    <location>
        <begin position="208"/>
        <end position="230"/>
    </location>
</feature>
<feature type="transmembrane region" description="Helical" evidence="13">
    <location>
        <begin position="27"/>
        <end position="52"/>
    </location>
</feature>
<feature type="transmembrane region" description="Helical" evidence="13">
    <location>
        <begin position="236"/>
        <end position="257"/>
    </location>
</feature>
<evidence type="ECO:0000313" key="14">
    <source>
        <dbReference type="EMBL" id="KAG8445906.1"/>
    </source>
</evidence>
<feature type="transmembrane region" description="Helical" evidence="13">
    <location>
        <begin position="110"/>
        <end position="130"/>
    </location>
</feature>
<dbReference type="OrthoDB" id="8876749at2759"/>
<keyword evidence="15" id="KW-1185">Reference proteome</keyword>
<evidence type="ECO:0000256" key="11">
    <source>
        <dbReference type="RuleBase" id="RU004423"/>
    </source>
</evidence>
<evidence type="ECO:0000256" key="4">
    <source>
        <dbReference type="ARBA" id="ARBA00022606"/>
    </source>
</evidence>
<keyword evidence="10 12" id="KW-0807">Transducer</keyword>
<dbReference type="GO" id="GO:0004930">
    <property type="term" value="F:G protein-coupled receptor activity"/>
    <property type="evidence" value="ECO:0007669"/>
    <property type="project" value="UniProtKB-KW"/>
</dbReference>
<evidence type="ECO:0000256" key="8">
    <source>
        <dbReference type="ARBA" id="ARBA00023136"/>
    </source>
</evidence>
<comment type="similarity">
    <text evidence="2 11">Belongs to the G-protein coupled receptor T2R family.</text>
</comment>
<organism evidence="14 15">
    <name type="scientific">Hymenochirus boettgeri</name>
    <name type="common">Congo dwarf clawed frog</name>
    <dbReference type="NCBI Taxonomy" id="247094"/>
    <lineage>
        <taxon>Eukaryota</taxon>
        <taxon>Metazoa</taxon>
        <taxon>Chordata</taxon>
        <taxon>Craniata</taxon>
        <taxon>Vertebrata</taxon>
        <taxon>Euteleostomi</taxon>
        <taxon>Amphibia</taxon>
        <taxon>Batrachia</taxon>
        <taxon>Anura</taxon>
        <taxon>Pipoidea</taxon>
        <taxon>Pipidae</taxon>
        <taxon>Pipinae</taxon>
        <taxon>Hymenochirus</taxon>
    </lineage>
</organism>
<dbReference type="GO" id="GO:0033038">
    <property type="term" value="F:bitter taste receptor activity"/>
    <property type="evidence" value="ECO:0007669"/>
    <property type="project" value="InterPro"/>
</dbReference>
<dbReference type="PANTHER" id="PTHR11394:SF161">
    <property type="entry name" value="TASTE RECEPTOR TYPE 2"/>
    <property type="match status" value="1"/>
</dbReference>
<dbReference type="EMBL" id="JAACNH010000004">
    <property type="protein sequence ID" value="KAG8445906.1"/>
    <property type="molecule type" value="Genomic_DNA"/>
</dbReference>
<feature type="transmembrane region" description="Helical" evidence="13">
    <location>
        <begin position="64"/>
        <end position="89"/>
    </location>
</feature>
<evidence type="ECO:0000256" key="7">
    <source>
        <dbReference type="ARBA" id="ARBA00023040"/>
    </source>
</evidence>
<evidence type="ECO:0000256" key="1">
    <source>
        <dbReference type="ARBA" id="ARBA00004141"/>
    </source>
</evidence>
<sequence length="291" mass="33754">MVENVFITAVNIKDWSRSKTLKPNDKIIAILCFTRFFLGCSFFLEPIGIWMAQIPLSDYTSRCFFYFSQLFIDFFSRWLSMWLSFLYFIKITIFKNPIILNLQSLVPRMTGYVVILSLIVAFIPGMIYSFSRQEGFCISNTAINTTVEPVPQFFVIAFFFGHCLPSTLETISSIYLFRTLFTHVKNTKTNVSSYSSPNMAAHWSVIRYILLLNFTSMCNFLGNSLLWFSIDNPYGGFMGYILAFTYPTLHSFIIILCNSKLKNEMVNVLDYTKKWFSINKHSDNTLETVTQ</sequence>
<dbReference type="Pfam" id="PF05296">
    <property type="entry name" value="TAS2R"/>
    <property type="match status" value="1"/>
</dbReference>
<evidence type="ECO:0000256" key="3">
    <source>
        <dbReference type="ARBA" id="ARBA00022480"/>
    </source>
</evidence>
<protein>
    <recommendedName>
        <fullName evidence="12">Taste receptor type 2</fullName>
    </recommendedName>
</protein>
<evidence type="ECO:0000256" key="13">
    <source>
        <dbReference type="SAM" id="Phobius"/>
    </source>
</evidence>
<comment type="caution">
    <text evidence="14">The sequence shown here is derived from an EMBL/GenBank/DDBJ whole genome shotgun (WGS) entry which is preliminary data.</text>
</comment>
<dbReference type="PANTHER" id="PTHR11394">
    <property type="entry name" value="TASTE RECEPTOR TYPE 2"/>
    <property type="match status" value="1"/>
</dbReference>